<name>A0AC35FWU7_9BILA</name>
<protein>
    <submittedName>
        <fullName evidence="2">Uncharacterized protein</fullName>
    </submittedName>
</protein>
<reference evidence="2" key="1">
    <citation type="submission" date="2022-11" db="UniProtKB">
        <authorList>
            <consortium name="WormBaseParasite"/>
        </authorList>
    </citation>
    <scope>IDENTIFICATION</scope>
</reference>
<organism evidence="1 2">
    <name type="scientific">Panagrolaimus sp. PS1159</name>
    <dbReference type="NCBI Taxonomy" id="55785"/>
    <lineage>
        <taxon>Eukaryota</taxon>
        <taxon>Metazoa</taxon>
        <taxon>Ecdysozoa</taxon>
        <taxon>Nematoda</taxon>
        <taxon>Chromadorea</taxon>
        <taxon>Rhabditida</taxon>
        <taxon>Tylenchina</taxon>
        <taxon>Panagrolaimomorpha</taxon>
        <taxon>Panagrolaimoidea</taxon>
        <taxon>Panagrolaimidae</taxon>
        <taxon>Panagrolaimus</taxon>
    </lineage>
</organism>
<sequence length="88" mass="10144">MADEVYKALCPTSEREDKFVKSKNRQRNDLHKYIVILQRLDDAEVKHSFSTSTKSSAYEIKNISTMLLSNLHGIRLLDRSANERVSTT</sequence>
<proteinExistence type="predicted"/>
<evidence type="ECO:0000313" key="1">
    <source>
        <dbReference type="Proteomes" id="UP000887580"/>
    </source>
</evidence>
<dbReference type="Proteomes" id="UP000887580">
    <property type="component" value="Unplaced"/>
</dbReference>
<accession>A0AC35FWU7</accession>
<dbReference type="WBParaSite" id="PS1159_v2.g21686.t1">
    <property type="protein sequence ID" value="PS1159_v2.g21686.t1"/>
    <property type="gene ID" value="PS1159_v2.g21686"/>
</dbReference>
<evidence type="ECO:0000313" key="2">
    <source>
        <dbReference type="WBParaSite" id="PS1159_v2.g21686.t1"/>
    </source>
</evidence>